<dbReference type="CTD" id="220001"/>
<protein>
    <recommendedName>
        <fullName evidence="10">von Willebrand factor C and EGF domain-containing protein</fullName>
    </recommendedName>
</protein>
<dbReference type="InterPro" id="IPR000742">
    <property type="entry name" value="EGF"/>
</dbReference>
<dbReference type="InterPro" id="IPR001007">
    <property type="entry name" value="VWF_dom"/>
</dbReference>
<dbReference type="InterPro" id="IPR009030">
    <property type="entry name" value="Growth_fac_rcpt_cys_sf"/>
</dbReference>
<evidence type="ECO:0000313" key="16">
    <source>
        <dbReference type="Proteomes" id="UP000504628"/>
    </source>
</evidence>
<dbReference type="RefSeq" id="XP_035885425.1">
    <property type="nucleotide sequence ID" value="XM_036029532.1"/>
</dbReference>
<dbReference type="SMART" id="SM00214">
    <property type="entry name" value="VWC"/>
    <property type="match status" value="6"/>
</dbReference>
<dbReference type="SMART" id="SM00181">
    <property type="entry name" value="EGF"/>
    <property type="match status" value="4"/>
</dbReference>
<evidence type="ECO:0000256" key="9">
    <source>
        <dbReference type="ARBA" id="ARBA00059703"/>
    </source>
</evidence>
<dbReference type="PANTHER" id="PTHR47333">
    <property type="entry name" value="VON WILLEBRAND FACTOR C AND EGF DOMAIN-CONTAINING PROTEIN"/>
    <property type="match status" value="1"/>
</dbReference>
<dbReference type="GO" id="GO:0098586">
    <property type="term" value="P:cellular response to virus"/>
    <property type="evidence" value="ECO:0007669"/>
    <property type="project" value="TreeGrafter"/>
</dbReference>
<dbReference type="PROSITE" id="PS50184">
    <property type="entry name" value="VWFC_2"/>
    <property type="match status" value="4"/>
</dbReference>
<dbReference type="Pfam" id="PF00093">
    <property type="entry name" value="VWC"/>
    <property type="match status" value="2"/>
</dbReference>
<dbReference type="SUPFAM" id="SSF57603">
    <property type="entry name" value="FnI-like domain"/>
    <property type="match status" value="5"/>
</dbReference>
<dbReference type="FunFam" id="2.10.70.10:FF:000051">
    <property type="entry name" value="von Willebrand factor C and EGF domain-containing protein"/>
    <property type="match status" value="1"/>
</dbReference>
<feature type="domain" description="EGF-like" evidence="14">
    <location>
        <begin position="183"/>
        <end position="221"/>
    </location>
</feature>
<dbReference type="CDD" id="cd00054">
    <property type="entry name" value="EGF_CA"/>
    <property type="match status" value="2"/>
</dbReference>
<dbReference type="PROSITE" id="PS01187">
    <property type="entry name" value="EGF_CA"/>
    <property type="match status" value="1"/>
</dbReference>
<dbReference type="GO" id="GO:0005509">
    <property type="term" value="F:calcium ion binding"/>
    <property type="evidence" value="ECO:0007669"/>
    <property type="project" value="InterPro"/>
</dbReference>
<feature type="domain" description="VWFC" evidence="15">
    <location>
        <begin position="679"/>
        <end position="737"/>
    </location>
</feature>
<dbReference type="Gene3D" id="6.20.200.20">
    <property type="match status" value="4"/>
</dbReference>
<name>A0A7E6E300_9CHIR</name>
<organism evidence="16 17">
    <name type="scientific">Phyllostomus discolor</name>
    <name type="common">pale spear-nosed bat</name>
    <dbReference type="NCBI Taxonomy" id="89673"/>
    <lineage>
        <taxon>Eukaryota</taxon>
        <taxon>Metazoa</taxon>
        <taxon>Chordata</taxon>
        <taxon>Craniata</taxon>
        <taxon>Vertebrata</taxon>
        <taxon>Euteleostomi</taxon>
        <taxon>Mammalia</taxon>
        <taxon>Eutheria</taxon>
        <taxon>Laurasiatheria</taxon>
        <taxon>Chiroptera</taxon>
        <taxon>Yangochiroptera</taxon>
        <taxon>Phyllostomidae</taxon>
        <taxon>Phyllostominae</taxon>
        <taxon>Phyllostomus</taxon>
    </lineage>
</organism>
<evidence type="ECO:0000313" key="17">
    <source>
        <dbReference type="RefSeq" id="XP_035885425.1"/>
    </source>
</evidence>
<dbReference type="PANTHER" id="PTHR47333:SF1">
    <property type="entry name" value="VON WILLEBRAND FACTOR C AND EGF DOMAIN-CONTAINING PROTEIN"/>
    <property type="match status" value="1"/>
</dbReference>
<evidence type="ECO:0000256" key="13">
    <source>
        <dbReference type="SAM" id="SignalP"/>
    </source>
</evidence>
<dbReference type="PROSITE" id="PS01186">
    <property type="entry name" value="EGF_2"/>
    <property type="match status" value="2"/>
</dbReference>
<dbReference type="SUPFAM" id="SSF57184">
    <property type="entry name" value="Growth factor receptor domain"/>
    <property type="match status" value="1"/>
</dbReference>
<evidence type="ECO:0000256" key="12">
    <source>
        <dbReference type="SAM" id="MobiDB-lite"/>
    </source>
</evidence>
<dbReference type="InterPro" id="IPR000152">
    <property type="entry name" value="EGF-type_Asp/Asn_hydroxyl_site"/>
</dbReference>
<feature type="compositionally biased region" description="Pro residues" evidence="12">
    <location>
        <begin position="836"/>
        <end position="849"/>
    </location>
</feature>
<dbReference type="PROSITE" id="PS50026">
    <property type="entry name" value="EGF_3"/>
    <property type="match status" value="2"/>
</dbReference>
<evidence type="ECO:0000256" key="6">
    <source>
        <dbReference type="ARBA" id="ARBA00022837"/>
    </source>
</evidence>
<dbReference type="PROSITE" id="PS00010">
    <property type="entry name" value="ASX_HYDROXYL"/>
    <property type="match status" value="3"/>
</dbReference>
<evidence type="ECO:0000259" key="14">
    <source>
        <dbReference type="PROSITE" id="PS50026"/>
    </source>
</evidence>
<dbReference type="Gene3D" id="2.10.70.10">
    <property type="entry name" value="Complement Module, domain 1"/>
    <property type="match status" value="1"/>
</dbReference>
<dbReference type="Gene3D" id="2.10.25.10">
    <property type="entry name" value="Laminin"/>
    <property type="match status" value="3"/>
</dbReference>
<keyword evidence="7" id="KW-1015">Disulfide bond</keyword>
<dbReference type="InterPro" id="IPR001881">
    <property type="entry name" value="EGF-like_Ca-bd_dom"/>
</dbReference>
<feature type="domain" description="VWFC" evidence="15">
    <location>
        <begin position="386"/>
        <end position="443"/>
    </location>
</feature>
<feature type="compositionally biased region" description="Pro residues" evidence="12">
    <location>
        <begin position="302"/>
        <end position="312"/>
    </location>
</feature>
<dbReference type="Pfam" id="PF12662">
    <property type="entry name" value="cEGF"/>
    <property type="match status" value="1"/>
</dbReference>
<dbReference type="AlphaFoldDB" id="A0A7E6E300"/>
<dbReference type="Pfam" id="PF07645">
    <property type="entry name" value="EGF_CA"/>
    <property type="match status" value="1"/>
</dbReference>
<keyword evidence="6" id="KW-0106">Calcium</keyword>
<sequence length="932" mass="97298">MWAGLGLFLRAACVALLLPGSPARGYTGRKPPGHFAPERRRLGPHVCLSGFGSGCCPGWAPSVGSGHCTLPLCSFGCGSGICIAPNVCSCQDGEQGATCPEAHGPCGEYGCDLTCNHGGCQEVARVCPVGFSMTETAVGIRCTDVDECLSSSCEGQCVNTEGGFVCECGLGMQLSADRHSCQDTDECLGTPCQQRCKNSIGSYRCSCRTGFHLHGNRHSCVDVNECRRPQERRVCHHSCHNTVGSFLCTCRPGFRLRADRVSCEAFPKAVLAPSAILQPLQHPPKMLLLLPEAGRPALSPGHSPPPGAPGPPTGVRTTCLPSPTPALPTASFSAPTRLPSSPVDTPVPSVPLLGTLRPPSQFQDKVVGTPSLPRGPTAPQPAPGASACWHLGATYESGSHWTEPGCSQCWCEDGQVTCEKVTCEAACSHPIPSGDGECCPSCAGCFHSGVIRAEGAVFSPPTENCTICVCLAGNVSCISPECPPGPCQASPKSDCCTCVPVRCYFHGRWYADGAVFSGGGDECTTCVCQNGEVECSFTPCPELDCPREEWWLGPGQCCFTCREPTPMTGCSLDDNGVEFPVGQIWSPGDPYGSVSCQRTDCVDSCPHPIRIPGQCCPDCSAGCTYTGRIFHNNQTFPSVLDPCLSCICLLGSVACSPVDCPITCTYPFHPDGECCPVCRDCNYEGRKVVNGQVFTLDDEPCTQCTCQLGEVSCEKVPCQRACSDPSVSPGHCCASCPDSLEERRGLGPSSEVEFSNAAQGPRRDPEAPVNCSSCLGPPAALPRRPALRFLQLLLGTNVSDEQTFPRSPSGAPASPSPPTGPSPGPSLPPGASTLPPASPGAPGPPPVTPEPLTSASGAHTAARQPSLPATILTDASVRSTIDPRPSETPAAPLRPRRLSPTTSRLSAALVATASPGLQQPTRGTSRKEEPTG</sequence>
<proteinExistence type="predicted"/>
<keyword evidence="2" id="KW-0964">Secreted</keyword>
<keyword evidence="5" id="KW-0677">Repeat</keyword>
<keyword evidence="8" id="KW-0325">Glycoprotein</keyword>
<evidence type="ECO:0000259" key="15">
    <source>
        <dbReference type="PROSITE" id="PS50184"/>
    </source>
</evidence>
<evidence type="ECO:0000256" key="5">
    <source>
        <dbReference type="ARBA" id="ARBA00022737"/>
    </source>
</evidence>
<feature type="signal peptide" evidence="13">
    <location>
        <begin position="1"/>
        <end position="25"/>
    </location>
</feature>
<dbReference type="FunFam" id="2.10.25.10:FF:000545">
    <property type="entry name" value="von Willebrand factor C and EGF domain-containing protein"/>
    <property type="match status" value="1"/>
</dbReference>
<feature type="region of interest" description="Disordered" evidence="12">
    <location>
        <begin position="294"/>
        <end position="322"/>
    </location>
</feature>
<dbReference type="InterPro" id="IPR026823">
    <property type="entry name" value="cEGF"/>
</dbReference>
<comment type="subcellular location">
    <subcellularLocation>
        <location evidence="1">Secreted</location>
    </subcellularLocation>
</comment>
<feature type="domain" description="VWFC" evidence="15">
    <location>
        <begin position="621"/>
        <end position="679"/>
    </location>
</feature>
<dbReference type="FunFam" id="2.10.25.10:FF:000401">
    <property type="entry name" value="von Willebrand factor C and EGF domain-containing protein"/>
    <property type="match status" value="1"/>
</dbReference>
<comment type="caution">
    <text evidence="11">Lacks conserved residue(s) required for the propagation of feature annotation.</text>
</comment>
<dbReference type="GO" id="GO:0005737">
    <property type="term" value="C:cytoplasm"/>
    <property type="evidence" value="ECO:0007669"/>
    <property type="project" value="TreeGrafter"/>
</dbReference>
<dbReference type="InterPro" id="IPR052080">
    <property type="entry name" value="vWF_C/EGF_Fibrillin"/>
</dbReference>
<dbReference type="GO" id="GO:0005576">
    <property type="term" value="C:extracellular region"/>
    <property type="evidence" value="ECO:0007669"/>
    <property type="project" value="UniProtKB-SubCell"/>
</dbReference>
<feature type="domain" description="EGF-like" evidence="14">
    <location>
        <begin position="222"/>
        <end position="264"/>
    </location>
</feature>
<feature type="domain" description="VWFC" evidence="15">
    <location>
        <begin position="501"/>
        <end position="562"/>
    </location>
</feature>
<accession>A0A7E6E300</accession>
<evidence type="ECO:0000256" key="11">
    <source>
        <dbReference type="PROSITE-ProRule" id="PRU00076"/>
    </source>
</evidence>
<comment type="function">
    <text evidence="9">May be a regulatory element in the beta-catenin signaling pathway and a target for chemoprevention of hapatocellular carcinoma.</text>
</comment>
<dbReference type="Pfam" id="PF23334">
    <property type="entry name" value="VWC2L_2nd"/>
    <property type="match status" value="2"/>
</dbReference>
<gene>
    <name evidence="17" type="primary">VWCE</name>
</gene>
<evidence type="ECO:0000256" key="7">
    <source>
        <dbReference type="ARBA" id="ARBA00023157"/>
    </source>
</evidence>
<dbReference type="GeneID" id="114499123"/>
<evidence type="ECO:0000256" key="1">
    <source>
        <dbReference type="ARBA" id="ARBA00004613"/>
    </source>
</evidence>
<evidence type="ECO:0000256" key="2">
    <source>
        <dbReference type="ARBA" id="ARBA00022525"/>
    </source>
</evidence>
<dbReference type="SMART" id="SM00179">
    <property type="entry name" value="EGF_CA"/>
    <property type="match status" value="3"/>
</dbReference>
<dbReference type="InterPro" id="IPR018097">
    <property type="entry name" value="EGF_Ca-bd_CS"/>
</dbReference>
<dbReference type="SMART" id="SM00215">
    <property type="entry name" value="VWC_out"/>
    <property type="match status" value="5"/>
</dbReference>
<keyword evidence="3 11" id="KW-0245">EGF-like domain</keyword>
<dbReference type="FunFam" id="2.10.25.10:FF:000361">
    <property type="entry name" value="von Willebrand factor C and EGF domain-containing protein"/>
    <property type="match status" value="1"/>
</dbReference>
<dbReference type="Proteomes" id="UP000504628">
    <property type="component" value="Chromosome 6"/>
</dbReference>
<feature type="compositionally biased region" description="Low complexity" evidence="12">
    <location>
        <begin position="888"/>
        <end position="907"/>
    </location>
</feature>
<reference evidence="17" key="1">
    <citation type="submission" date="2025-08" db="UniProtKB">
        <authorList>
            <consortium name="RefSeq"/>
        </authorList>
    </citation>
    <scope>IDENTIFICATION</scope>
    <source>
        <tissue evidence="17">Muscle</tissue>
    </source>
</reference>
<dbReference type="FunFam" id="2.10.25.10:FF:000697">
    <property type="entry name" value="von Willebrand factor C and EGF domain-containing protein"/>
    <property type="match status" value="1"/>
</dbReference>
<keyword evidence="4 13" id="KW-0732">Signal</keyword>
<keyword evidence="16" id="KW-1185">Reference proteome</keyword>
<dbReference type="PROSITE" id="PS01208">
    <property type="entry name" value="VWFC_1"/>
    <property type="match status" value="3"/>
</dbReference>
<feature type="region of interest" description="Disordered" evidence="12">
    <location>
        <begin position="800"/>
        <end position="932"/>
    </location>
</feature>
<evidence type="ECO:0000256" key="4">
    <source>
        <dbReference type="ARBA" id="ARBA00022729"/>
    </source>
</evidence>
<dbReference type="InterPro" id="IPR049883">
    <property type="entry name" value="NOTCH1_EGF-like"/>
</dbReference>
<evidence type="ECO:0000256" key="3">
    <source>
        <dbReference type="ARBA" id="ARBA00022536"/>
    </source>
</evidence>
<feature type="chain" id="PRO_5028810481" description="von Willebrand factor C and EGF domain-containing protein" evidence="13">
    <location>
        <begin position="26"/>
        <end position="932"/>
    </location>
</feature>
<evidence type="ECO:0000256" key="8">
    <source>
        <dbReference type="ARBA" id="ARBA00023180"/>
    </source>
</evidence>
<feature type="region of interest" description="Disordered" evidence="12">
    <location>
        <begin position="743"/>
        <end position="769"/>
    </location>
</feature>
<feature type="compositionally biased region" description="Pro residues" evidence="12">
    <location>
        <begin position="814"/>
        <end position="828"/>
    </location>
</feature>
<evidence type="ECO:0000256" key="10">
    <source>
        <dbReference type="ARBA" id="ARBA00073093"/>
    </source>
</evidence>